<accession>A0A844KBY2</accession>
<name>A0A844KBY2_9FIRM</name>
<dbReference type="AlphaFoldDB" id="A0A844KBY2"/>
<evidence type="ECO:0000313" key="2">
    <source>
        <dbReference type="EMBL" id="MTR75996.1"/>
    </source>
</evidence>
<dbReference type="Proteomes" id="UP000448177">
    <property type="component" value="Unassembled WGS sequence"/>
</dbReference>
<proteinExistence type="predicted"/>
<dbReference type="GO" id="GO:0016757">
    <property type="term" value="F:glycosyltransferase activity"/>
    <property type="evidence" value="ECO:0007669"/>
    <property type="project" value="InterPro"/>
</dbReference>
<dbReference type="InterPro" id="IPR001296">
    <property type="entry name" value="Glyco_trans_1"/>
</dbReference>
<organism evidence="2 3">
    <name type="scientific">Mediterraneibacter faecis</name>
    <dbReference type="NCBI Taxonomy" id="592978"/>
    <lineage>
        <taxon>Bacteria</taxon>
        <taxon>Bacillati</taxon>
        <taxon>Bacillota</taxon>
        <taxon>Clostridia</taxon>
        <taxon>Lachnospirales</taxon>
        <taxon>Lachnospiraceae</taxon>
        <taxon>Mediterraneibacter</taxon>
    </lineage>
</organism>
<dbReference type="Gene3D" id="3.40.50.2000">
    <property type="entry name" value="Glycogen Phosphorylase B"/>
    <property type="match status" value="2"/>
</dbReference>
<dbReference type="PANTHER" id="PTHR45947">
    <property type="entry name" value="SULFOQUINOVOSYL TRANSFERASE SQD2"/>
    <property type="match status" value="1"/>
</dbReference>
<dbReference type="Pfam" id="PF00534">
    <property type="entry name" value="Glycos_transf_1"/>
    <property type="match status" value="1"/>
</dbReference>
<protein>
    <submittedName>
        <fullName evidence="2">Glycosyltransferase</fullName>
    </submittedName>
</protein>
<sequence length="379" mass="43485">MNQAKHILVTAPLGFGGITSMMINIQKNIDRDKLNFDYLVLHDRHEDLEDVVIKMGSQKLIASADEVNNKWRRVFVRWYRLYRVFKDNEIKVLHLNGGPASDMTMVFIAKLAGVKHVTFHSHNAGNAVYRNKITVVMSKAFKMLMPAFVDEFWACSSLAAQFSFPKSIVKNQKYKFIPNGVALEKFSYNASVREEMRKKLGVEDKFVIGHAGRFNIQKNHEYLIEMFSALHSKCPDTVLLLFGDGELYKKIQDKVKKMNLEDSVRFMGTTDEMPKMYQAIDVFVMPSFCEGLPVAGVEAQASGLPVILADTITKEVGVTNCVKYLPLSDDKAEWVREILNFRGFKRYSRCEELKRAGFDEKDVARNFQNYYLKVLENLK</sequence>
<keyword evidence="3" id="KW-1185">Reference proteome</keyword>
<evidence type="ECO:0000259" key="1">
    <source>
        <dbReference type="Pfam" id="PF00534"/>
    </source>
</evidence>
<reference evidence="2 3" key="1">
    <citation type="journal article" date="2019" name="Nat. Med.">
        <title>A library of human gut bacterial isolates paired with longitudinal multiomics data enables mechanistic microbiome research.</title>
        <authorList>
            <person name="Poyet M."/>
            <person name="Groussin M."/>
            <person name="Gibbons S.M."/>
            <person name="Avila-Pacheco J."/>
            <person name="Jiang X."/>
            <person name="Kearney S.M."/>
            <person name="Perrotta A.R."/>
            <person name="Berdy B."/>
            <person name="Zhao S."/>
            <person name="Lieberman T.D."/>
            <person name="Swanson P.K."/>
            <person name="Smith M."/>
            <person name="Roesemann S."/>
            <person name="Alexander J.E."/>
            <person name="Rich S.A."/>
            <person name="Livny J."/>
            <person name="Vlamakis H."/>
            <person name="Clish C."/>
            <person name="Bullock K."/>
            <person name="Deik A."/>
            <person name="Scott J."/>
            <person name="Pierce K.A."/>
            <person name="Xavier R.J."/>
            <person name="Alm E.J."/>
        </authorList>
    </citation>
    <scope>NUCLEOTIDE SEQUENCE [LARGE SCALE GENOMIC DNA]</scope>
    <source>
        <strain evidence="2 3">BIOML-A1</strain>
    </source>
</reference>
<feature type="domain" description="Glycosyl transferase family 1" evidence="1">
    <location>
        <begin position="193"/>
        <end position="310"/>
    </location>
</feature>
<dbReference type="SUPFAM" id="SSF53756">
    <property type="entry name" value="UDP-Glycosyltransferase/glycogen phosphorylase"/>
    <property type="match status" value="1"/>
</dbReference>
<dbReference type="InterPro" id="IPR050194">
    <property type="entry name" value="Glycosyltransferase_grp1"/>
</dbReference>
<comment type="caution">
    <text evidence="2">The sequence shown here is derived from an EMBL/GenBank/DDBJ whole genome shotgun (WGS) entry which is preliminary data.</text>
</comment>
<dbReference type="RefSeq" id="WP_155203746.1">
    <property type="nucleotide sequence ID" value="NZ_WNAF01000002.1"/>
</dbReference>
<keyword evidence="2" id="KW-0808">Transferase</keyword>
<dbReference type="PANTHER" id="PTHR45947:SF3">
    <property type="entry name" value="SULFOQUINOVOSYL TRANSFERASE SQD2"/>
    <property type="match status" value="1"/>
</dbReference>
<evidence type="ECO:0000313" key="3">
    <source>
        <dbReference type="Proteomes" id="UP000448177"/>
    </source>
</evidence>
<gene>
    <name evidence="2" type="ORF">GMD21_04750</name>
</gene>
<dbReference type="EMBL" id="WNAF01000002">
    <property type="protein sequence ID" value="MTR75996.1"/>
    <property type="molecule type" value="Genomic_DNA"/>
</dbReference>